<dbReference type="InterPro" id="IPR045079">
    <property type="entry name" value="Oxoprolinase-like"/>
</dbReference>
<protein>
    <submittedName>
        <fullName evidence="2">Acetone carboxylase subunit alpha</fullName>
    </submittedName>
</protein>
<gene>
    <name evidence="2" type="ORF">FCN18_14905</name>
</gene>
<proteinExistence type="predicted"/>
<reference evidence="2 3" key="1">
    <citation type="journal article" date="2015" name="Antonie Van Leeuwenhoek">
        <title>Prauserella endophytica sp. nov., an endophytic actinobacterium isolated from Tamarix taklamakanensis.</title>
        <authorList>
            <person name="Liu J.M."/>
            <person name="Habden X."/>
            <person name="Guo L."/>
            <person name="Tuo L."/>
            <person name="Jiang Z.K."/>
            <person name="Liu S.W."/>
            <person name="Liu X.F."/>
            <person name="Chen L."/>
            <person name="Li R.F."/>
            <person name="Zhang Y.Q."/>
            <person name="Sun C.H."/>
        </authorList>
    </citation>
    <scope>NUCLEOTIDE SEQUENCE [LARGE SCALE GENOMIC DNA]</scope>
    <source>
        <strain evidence="2 3">CGMCC 4.7182</strain>
    </source>
</reference>
<sequence length="708" mass="77393">MSTAESSTAQFFADLLNNQPVMYGPDPEINAEYRLRPRTEREDEALAAITDPADLSVGLSRVEAVLQSSIEMMQQISASAAAKWGDLIVGIYTKEGDFAVATSSGVNMFSATTSSVPKFIARYWADEPTVGIAEGDVFYHNDANYGGTHNPDHTLLIPLFWKGEHIAWIGAIIHEGENGAAIDPGGFSVRATTKYGEGIRIPPMKIGENYIVRRDVVNLFQNQVRDPMLWLTDIRSKLAASRAVERRLHDFMAERSPELLIATMRSVLETTEAEVRRRIAAWPDGIYRASHFADCTLMEERLFKLSVELEKRGDRLTVRTKGSSPSIDRALNAQAHFTRAMVGNLFMNFLYGDLPRTAGFIAALDFELEPGSIVTADSEQPSSLSLLTMFSLNSALHQAVTKAMYAVPGVAKPMAPWYPQVPTLQYGGLTQHLQVTANVSTEMNAAGGGALHDRDGEHAAGPIFAPVSDWGEMELREAELPLLGLWRRIPADNHGFGKFRGGASVEWAYMLYGSQMFGFGLTSMGGRFPVTGGMFGGYGGSCTPLTRIRPSGGVDAVRQWLLDGGKGLSFEASTMVSSQPIAGEYLVGNPMQPADPRVEGDIWIQRVGGGGGYGDPLERDPEAAMLDLRRGLISPEVATQVYRLVWDEERMEADVEATEAARAEERRARLARGRGYDEFVAAWRADSPPEHLGYLGSWDWADPGAGEG</sequence>
<dbReference type="InterPro" id="IPR003692">
    <property type="entry name" value="Hydantoinase_B"/>
</dbReference>
<dbReference type="PANTHER" id="PTHR11365:SF23">
    <property type="entry name" value="HYPOTHETICAL 5-OXOPROLINASE (EUROFUNG)-RELATED"/>
    <property type="match status" value="1"/>
</dbReference>
<dbReference type="EMBL" id="SWMS01000007">
    <property type="protein sequence ID" value="TKG70813.1"/>
    <property type="molecule type" value="Genomic_DNA"/>
</dbReference>
<evidence type="ECO:0000313" key="2">
    <source>
        <dbReference type="EMBL" id="TKG70813.1"/>
    </source>
</evidence>
<dbReference type="PANTHER" id="PTHR11365">
    <property type="entry name" value="5-OXOPROLINASE RELATED"/>
    <property type="match status" value="1"/>
</dbReference>
<feature type="domain" description="Hydantoinase B/oxoprolinase" evidence="1">
    <location>
        <begin position="51"/>
        <end position="616"/>
    </location>
</feature>
<name>A0ABY2S4P2_9PSEU</name>
<evidence type="ECO:0000313" key="3">
    <source>
        <dbReference type="Proteomes" id="UP000309992"/>
    </source>
</evidence>
<comment type="caution">
    <text evidence="2">The sequence shown here is derived from an EMBL/GenBank/DDBJ whole genome shotgun (WGS) entry which is preliminary data.</text>
</comment>
<dbReference type="Proteomes" id="UP000309992">
    <property type="component" value="Unassembled WGS sequence"/>
</dbReference>
<dbReference type="RefSeq" id="WP_137095380.1">
    <property type="nucleotide sequence ID" value="NZ_SWMS01000007.1"/>
</dbReference>
<dbReference type="Pfam" id="PF02538">
    <property type="entry name" value="Hydantoinase_B"/>
    <property type="match status" value="1"/>
</dbReference>
<keyword evidence="3" id="KW-1185">Reference proteome</keyword>
<evidence type="ECO:0000259" key="1">
    <source>
        <dbReference type="Pfam" id="PF02538"/>
    </source>
</evidence>
<accession>A0ABY2S4P2</accession>
<organism evidence="2 3">
    <name type="scientific">Prauserella endophytica</name>
    <dbReference type="NCBI Taxonomy" id="1592324"/>
    <lineage>
        <taxon>Bacteria</taxon>
        <taxon>Bacillati</taxon>
        <taxon>Actinomycetota</taxon>
        <taxon>Actinomycetes</taxon>
        <taxon>Pseudonocardiales</taxon>
        <taxon>Pseudonocardiaceae</taxon>
        <taxon>Prauserella</taxon>
        <taxon>Prauserella coralliicola group</taxon>
    </lineage>
</organism>